<dbReference type="EMBL" id="JAJEQX010000026">
    <property type="protein sequence ID" value="MCC2255375.1"/>
    <property type="molecule type" value="Genomic_DNA"/>
</dbReference>
<keyword evidence="5 7" id="KW-1133">Transmembrane helix</keyword>
<organism evidence="9 10">
    <name type="scientific">Ruminococcus turbiniformis</name>
    <dbReference type="NCBI Taxonomy" id="2881258"/>
    <lineage>
        <taxon>Bacteria</taxon>
        <taxon>Bacillati</taxon>
        <taxon>Bacillota</taxon>
        <taxon>Clostridia</taxon>
        <taxon>Eubacteriales</taxon>
        <taxon>Oscillospiraceae</taxon>
        <taxon>Ruminococcus</taxon>
    </lineage>
</organism>
<evidence type="ECO:0000256" key="4">
    <source>
        <dbReference type="ARBA" id="ARBA00022692"/>
    </source>
</evidence>
<feature type="transmembrane region" description="Helical" evidence="7">
    <location>
        <begin position="21"/>
        <end position="45"/>
    </location>
</feature>
<keyword evidence="6 7" id="KW-0472">Membrane</keyword>
<feature type="domain" description="ABC transmembrane type-1" evidence="8">
    <location>
        <begin position="80"/>
        <end position="269"/>
    </location>
</feature>
<feature type="transmembrane region" description="Helical" evidence="7">
    <location>
        <begin position="84"/>
        <end position="108"/>
    </location>
</feature>
<dbReference type="PANTHER" id="PTHR43744">
    <property type="entry name" value="ABC TRANSPORTER PERMEASE PROTEIN MG189-RELATED-RELATED"/>
    <property type="match status" value="1"/>
</dbReference>
<dbReference type="SUPFAM" id="SSF161098">
    <property type="entry name" value="MetI-like"/>
    <property type="match status" value="1"/>
</dbReference>
<comment type="caution">
    <text evidence="9">The sequence shown here is derived from an EMBL/GenBank/DDBJ whole genome shotgun (WGS) entry which is preliminary data.</text>
</comment>
<reference evidence="9 10" key="1">
    <citation type="submission" date="2021-10" db="EMBL/GenBank/DDBJ databases">
        <title>Anaerobic single-cell dispensing facilitates the cultivation of human gut bacteria.</title>
        <authorList>
            <person name="Afrizal A."/>
        </authorList>
    </citation>
    <scope>NUCLEOTIDE SEQUENCE [LARGE SCALE GENOMIC DNA]</scope>
    <source>
        <strain evidence="9 10">CLA-AA-H200</strain>
    </source>
</reference>
<dbReference type="Gene3D" id="1.10.3720.10">
    <property type="entry name" value="MetI-like"/>
    <property type="match status" value="1"/>
</dbReference>
<accession>A0ABS8FZ95</accession>
<dbReference type="InterPro" id="IPR000515">
    <property type="entry name" value="MetI-like"/>
</dbReference>
<evidence type="ECO:0000313" key="9">
    <source>
        <dbReference type="EMBL" id="MCC2255375.1"/>
    </source>
</evidence>
<evidence type="ECO:0000259" key="8">
    <source>
        <dbReference type="PROSITE" id="PS50928"/>
    </source>
</evidence>
<dbReference type="PANTHER" id="PTHR43744:SF8">
    <property type="entry name" value="SN-GLYCEROL-3-PHOSPHATE TRANSPORT SYSTEM PERMEASE PROTEIN UGPE"/>
    <property type="match status" value="1"/>
</dbReference>
<dbReference type="RefSeq" id="WP_227708448.1">
    <property type="nucleotide sequence ID" value="NZ_JAJEQX010000026.1"/>
</dbReference>
<proteinExistence type="inferred from homology"/>
<evidence type="ECO:0000256" key="5">
    <source>
        <dbReference type="ARBA" id="ARBA00022989"/>
    </source>
</evidence>
<dbReference type="PROSITE" id="PS50928">
    <property type="entry name" value="ABC_TM1"/>
    <property type="match status" value="1"/>
</dbReference>
<evidence type="ECO:0000256" key="6">
    <source>
        <dbReference type="ARBA" id="ARBA00023136"/>
    </source>
</evidence>
<evidence type="ECO:0000256" key="3">
    <source>
        <dbReference type="ARBA" id="ARBA00022475"/>
    </source>
</evidence>
<dbReference type="CDD" id="cd06261">
    <property type="entry name" value="TM_PBP2"/>
    <property type="match status" value="1"/>
</dbReference>
<feature type="transmembrane region" description="Helical" evidence="7">
    <location>
        <begin position="247"/>
        <end position="269"/>
    </location>
</feature>
<evidence type="ECO:0000313" key="10">
    <source>
        <dbReference type="Proteomes" id="UP001198151"/>
    </source>
</evidence>
<comment type="similarity">
    <text evidence="7">Belongs to the binding-protein-dependent transport system permease family.</text>
</comment>
<feature type="transmembrane region" description="Helical" evidence="7">
    <location>
        <begin position="145"/>
        <end position="164"/>
    </location>
</feature>
<keyword evidence="3" id="KW-1003">Cell membrane</keyword>
<evidence type="ECO:0000256" key="7">
    <source>
        <dbReference type="RuleBase" id="RU363032"/>
    </source>
</evidence>
<feature type="transmembrane region" description="Helical" evidence="7">
    <location>
        <begin position="115"/>
        <end position="133"/>
    </location>
</feature>
<sequence length="284" mass="31582">MTNAYNPKHYKRIKTAKSVAFQIFALLVGLIIVFPIIYALCISFMPSDQILSMPPRLIPETITLEHYKKALESTMLGRYMLNSLILAGVSSVIRVITASMAAFAFSFFEFRGKSFLFAFVMGTIMIPGDVVLITNYQTVANLGLVNTYLGMMIVFMVSAMNIFIMRQNFLTFSKDVKEASEVDGCSNFRFFATILLPLNKPVLTTVFISAFISTWNTYLWPMLVTNDDAMRTVQVGVTMLNFPEGTVYGPIMAASILVLLPVAVMFIIFRRQIVGGLMGGAVKG</sequence>
<protein>
    <submittedName>
        <fullName evidence="9">Carbohydrate ABC transporter permease</fullName>
    </submittedName>
</protein>
<keyword evidence="10" id="KW-1185">Reference proteome</keyword>
<dbReference type="Proteomes" id="UP001198151">
    <property type="component" value="Unassembled WGS sequence"/>
</dbReference>
<evidence type="ECO:0000256" key="1">
    <source>
        <dbReference type="ARBA" id="ARBA00004651"/>
    </source>
</evidence>
<dbReference type="Pfam" id="PF00528">
    <property type="entry name" value="BPD_transp_1"/>
    <property type="match status" value="1"/>
</dbReference>
<comment type="subcellular location">
    <subcellularLocation>
        <location evidence="1 7">Cell membrane</location>
        <topology evidence="1 7">Multi-pass membrane protein</topology>
    </subcellularLocation>
</comment>
<gene>
    <name evidence="9" type="ORF">LKD70_13280</name>
</gene>
<keyword evidence="4 7" id="KW-0812">Transmembrane</keyword>
<evidence type="ECO:0000256" key="2">
    <source>
        <dbReference type="ARBA" id="ARBA00022448"/>
    </source>
</evidence>
<keyword evidence="2 7" id="KW-0813">Transport</keyword>
<name>A0ABS8FZ95_9FIRM</name>
<dbReference type="InterPro" id="IPR035906">
    <property type="entry name" value="MetI-like_sf"/>
</dbReference>